<dbReference type="RefSeq" id="WP_259093508.1">
    <property type="nucleotide sequence ID" value="NZ_CP130454.1"/>
</dbReference>
<protein>
    <submittedName>
        <fullName evidence="1">Uncharacterized protein</fullName>
    </submittedName>
</protein>
<sequence>MRVEDIIAEIEKRLGPLDEKAKKAVELAVTLTASQKETEEVEWQGENPPFDLAAKMSLEERSQLLEALERRNYRWLESQCTKLGAHWLVVVDGQVLAFGGPGLQGLEIDRRIEVVGKQTGKYPLVFIHPMALAIEETAWHPTNVSGDFYPTLPIILRNGSAQVTLVADFDTGAYGCFADGEWLAQQGLISLQTGERIRRAYHLNMPYAYLVRTLTVALIADSQQREASQDVLCVLNWRQSPFVAINPNRTALVGRDPCLALQPIVTLNFAQFR</sequence>
<name>A0ABT2EMD4_9BACT</name>
<organism evidence="1 2">
    <name type="scientific">Candidatus Fervidibacter sacchari</name>
    <dbReference type="NCBI Taxonomy" id="1448929"/>
    <lineage>
        <taxon>Bacteria</taxon>
        <taxon>Candidatus Fervidibacterota</taxon>
        <taxon>Candidatus Fervidibacter</taxon>
    </lineage>
</organism>
<gene>
    <name evidence="1" type="ORF">M2350_000500</name>
</gene>
<comment type="caution">
    <text evidence="1">The sequence shown here is derived from an EMBL/GenBank/DDBJ whole genome shotgun (WGS) entry which is preliminary data.</text>
</comment>
<dbReference type="EMBL" id="JANUCP010000001">
    <property type="protein sequence ID" value="MCS3918103.1"/>
    <property type="molecule type" value="Genomic_DNA"/>
</dbReference>
<accession>A0ABT2EMD4</accession>
<evidence type="ECO:0000313" key="1">
    <source>
        <dbReference type="EMBL" id="MCS3918103.1"/>
    </source>
</evidence>
<reference evidence="1 2" key="1">
    <citation type="submission" date="2022-08" db="EMBL/GenBank/DDBJ databases">
        <title>Bacterial and archaeal communities from various locations to study Microbial Dark Matter (Phase II).</title>
        <authorList>
            <person name="Stepanauskas R."/>
        </authorList>
    </citation>
    <scope>NUCLEOTIDE SEQUENCE [LARGE SCALE GENOMIC DNA]</scope>
    <source>
        <strain evidence="1 2">PD1</strain>
    </source>
</reference>
<dbReference type="Proteomes" id="UP001204798">
    <property type="component" value="Unassembled WGS sequence"/>
</dbReference>
<keyword evidence="2" id="KW-1185">Reference proteome</keyword>
<evidence type="ECO:0000313" key="2">
    <source>
        <dbReference type="Proteomes" id="UP001204798"/>
    </source>
</evidence>
<proteinExistence type="predicted"/>